<keyword evidence="1" id="KW-0812">Transmembrane</keyword>
<accession>A0AAE1ARS3</accession>
<protein>
    <submittedName>
        <fullName evidence="2">Uncharacterized protein</fullName>
    </submittedName>
</protein>
<evidence type="ECO:0000313" key="2">
    <source>
        <dbReference type="EMBL" id="KAK3792802.1"/>
    </source>
</evidence>
<evidence type="ECO:0000256" key="1">
    <source>
        <dbReference type="SAM" id="Phobius"/>
    </source>
</evidence>
<dbReference type="EMBL" id="JAWDGP010001331">
    <property type="protein sequence ID" value="KAK3792802.1"/>
    <property type="molecule type" value="Genomic_DNA"/>
</dbReference>
<dbReference type="AlphaFoldDB" id="A0AAE1ARS3"/>
<name>A0AAE1ARS3_9GAST</name>
<proteinExistence type="predicted"/>
<keyword evidence="1" id="KW-1133">Transmembrane helix</keyword>
<keyword evidence="1" id="KW-0472">Membrane</keyword>
<organism evidence="2 3">
    <name type="scientific">Elysia crispata</name>
    <name type="common">lettuce slug</name>
    <dbReference type="NCBI Taxonomy" id="231223"/>
    <lineage>
        <taxon>Eukaryota</taxon>
        <taxon>Metazoa</taxon>
        <taxon>Spiralia</taxon>
        <taxon>Lophotrochozoa</taxon>
        <taxon>Mollusca</taxon>
        <taxon>Gastropoda</taxon>
        <taxon>Heterobranchia</taxon>
        <taxon>Euthyneura</taxon>
        <taxon>Panpulmonata</taxon>
        <taxon>Sacoglossa</taxon>
        <taxon>Placobranchoidea</taxon>
        <taxon>Plakobranchidae</taxon>
        <taxon>Elysia</taxon>
    </lineage>
</organism>
<gene>
    <name evidence="2" type="ORF">RRG08_029349</name>
</gene>
<feature type="transmembrane region" description="Helical" evidence="1">
    <location>
        <begin position="61"/>
        <end position="86"/>
    </location>
</feature>
<comment type="caution">
    <text evidence="2">The sequence shown here is derived from an EMBL/GenBank/DDBJ whole genome shotgun (WGS) entry which is preliminary data.</text>
</comment>
<sequence>MGDGSVYGLLSSGFLIRSVFDKLCDMDEFIGKRSRQNIVIRDVETKGGAWTNSSPFSLSGLAFGVCCLTLSHLLCLPGLFEMLAVYTTRWFDKQDKVRLTRSCLERLSGPLSIQYHFLCSLR</sequence>
<keyword evidence="3" id="KW-1185">Reference proteome</keyword>
<reference evidence="2" key="1">
    <citation type="journal article" date="2023" name="G3 (Bethesda)">
        <title>A reference genome for the long-term kleptoplast-retaining sea slug Elysia crispata morphotype clarki.</title>
        <authorList>
            <person name="Eastman K.E."/>
            <person name="Pendleton A.L."/>
            <person name="Shaikh M.A."/>
            <person name="Suttiyut T."/>
            <person name="Ogas R."/>
            <person name="Tomko P."/>
            <person name="Gavelis G."/>
            <person name="Widhalm J.R."/>
            <person name="Wisecaver J.H."/>
        </authorList>
    </citation>
    <scope>NUCLEOTIDE SEQUENCE</scope>
    <source>
        <strain evidence="2">ECLA1</strain>
    </source>
</reference>
<evidence type="ECO:0000313" key="3">
    <source>
        <dbReference type="Proteomes" id="UP001283361"/>
    </source>
</evidence>
<dbReference type="Proteomes" id="UP001283361">
    <property type="component" value="Unassembled WGS sequence"/>
</dbReference>